<dbReference type="VEuPathDB" id="FungiDB:SCHCODRAFT_02690522"/>
<dbReference type="HOGENOM" id="CLU_001570_5_11_1"/>
<dbReference type="GO" id="GO:0020037">
    <property type="term" value="F:heme binding"/>
    <property type="evidence" value="ECO:0007669"/>
    <property type="project" value="InterPro"/>
</dbReference>
<evidence type="ECO:0000256" key="2">
    <source>
        <dbReference type="ARBA" id="ARBA00004370"/>
    </source>
</evidence>
<protein>
    <recommendedName>
        <fullName evidence="16">Cytochrome P450</fullName>
    </recommendedName>
</protein>
<dbReference type="CDD" id="cd11069">
    <property type="entry name" value="CYP_FUM15-like"/>
    <property type="match status" value="1"/>
</dbReference>
<keyword evidence="8" id="KW-1133">Transmembrane helix</keyword>
<dbReference type="InterPro" id="IPR002401">
    <property type="entry name" value="Cyt_P450_E_grp-I"/>
</dbReference>
<dbReference type="PRINTS" id="PR00385">
    <property type="entry name" value="P450"/>
</dbReference>
<keyword evidence="12" id="KW-0472">Membrane</keyword>
<evidence type="ECO:0000313" key="15">
    <source>
        <dbReference type="Proteomes" id="UP000007431"/>
    </source>
</evidence>
<evidence type="ECO:0000256" key="12">
    <source>
        <dbReference type="ARBA" id="ARBA00023136"/>
    </source>
</evidence>
<dbReference type="SUPFAM" id="SSF48264">
    <property type="entry name" value="Cytochrome P450"/>
    <property type="match status" value="1"/>
</dbReference>
<dbReference type="GO" id="GO:0016020">
    <property type="term" value="C:membrane"/>
    <property type="evidence" value="ECO:0007669"/>
    <property type="project" value="UniProtKB-SubCell"/>
</dbReference>
<dbReference type="EMBL" id="GL377308">
    <property type="protein sequence ID" value="EFI95163.1"/>
    <property type="molecule type" value="Genomic_DNA"/>
</dbReference>
<keyword evidence="9" id="KW-0560">Oxidoreductase</keyword>
<comment type="pathway">
    <text evidence="3">Secondary metabolite biosynthesis; terpenoid biosynthesis.</text>
</comment>
<reference evidence="14 15" key="1">
    <citation type="journal article" date="2010" name="Nat. Biotechnol.">
        <title>Genome sequence of the model mushroom Schizophyllum commune.</title>
        <authorList>
            <person name="Ohm R.A."/>
            <person name="de Jong J.F."/>
            <person name="Lugones L.G."/>
            <person name="Aerts A."/>
            <person name="Kothe E."/>
            <person name="Stajich J.E."/>
            <person name="de Vries R.P."/>
            <person name="Record E."/>
            <person name="Levasseur A."/>
            <person name="Baker S.E."/>
            <person name="Bartholomew K.A."/>
            <person name="Coutinho P.M."/>
            <person name="Erdmann S."/>
            <person name="Fowler T.J."/>
            <person name="Gathman A.C."/>
            <person name="Lombard V."/>
            <person name="Henrissat B."/>
            <person name="Knabe N."/>
            <person name="Kuees U."/>
            <person name="Lilly W.W."/>
            <person name="Lindquist E."/>
            <person name="Lucas S."/>
            <person name="Magnuson J.K."/>
            <person name="Piumi F."/>
            <person name="Raudaskoski M."/>
            <person name="Salamov A."/>
            <person name="Schmutz J."/>
            <person name="Schwarze F.W.M.R."/>
            <person name="vanKuyk P.A."/>
            <person name="Horton J.S."/>
            <person name="Grigoriev I.V."/>
            <person name="Woesten H.A.B."/>
        </authorList>
    </citation>
    <scope>NUCLEOTIDE SEQUENCE [LARGE SCALE GENOMIC DNA]</scope>
    <source>
        <strain evidence="15">H4-8 / FGSC 9210</strain>
    </source>
</reference>
<accession>D8Q919</accession>
<dbReference type="InterPro" id="IPR036396">
    <property type="entry name" value="Cyt_P450_sf"/>
</dbReference>
<dbReference type="PANTHER" id="PTHR24305:SF166">
    <property type="entry name" value="CYTOCHROME P450 12A4, MITOCHONDRIAL-RELATED"/>
    <property type="match status" value="1"/>
</dbReference>
<dbReference type="Proteomes" id="UP000007431">
    <property type="component" value="Unassembled WGS sequence"/>
</dbReference>
<dbReference type="GO" id="GO:0016705">
    <property type="term" value="F:oxidoreductase activity, acting on paired donors, with incorporation or reduction of molecular oxygen"/>
    <property type="evidence" value="ECO:0007669"/>
    <property type="project" value="InterPro"/>
</dbReference>
<dbReference type="GO" id="GO:0004497">
    <property type="term" value="F:monooxygenase activity"/>
    <property type="evidence" value="ECO:0007669"/>
    <property type="project" value="UniProtKB-KW"/>
</dbReference>
<keyword evidence="7 13" id="KW-0479">Metal-binding</keyword>
<keyword evidence="5 13" id="KW-0349">Heme</keyword>
<evidence type="ECO:0000256" key="9">
    <source>
        <dbReference type="ARBA" id="ARBA00023002"/>
    </source>
</evidence>
<gene>
    <name evidence="14" type="ORF">SCHCODRAFT_16399</name>
</gene>
<dbReference type="InParanoid" id="D8Q919"/>
<name>D8Q919_SCHCM</name>
<dbReference type="AlphaFoldDB" id="D8Q919"/>
<organism evidence="15">
    <name type="scientific">Schizophyllum commune (strain H4-8 / FGSC 9210)</name>
    <name type="common">Split gill fungus</name>
    <dbReference type="NCBI Taxonomy" id="578458"/>
    <lineage>
        <taxon>Eukaryota</taxon>
        <taxon>Fungi</taxon>
        <taxon>Dikarya</taxon>
        <taxon>Basidiomycota</taxon>
        <taxon>Agaricomycotina</taxon>
        <taxon>Agaricomycetes</taxon>
        <taxon>Agaricomycetidae</taxon>
        <taxon>Agaricales</taxon>
        <taxon>Schizophyllaceae</taxon>
        <taxon>Schizophyllum</taxon>
    </lineage>
</organism>
<evidence type="ECO:0000313" key="14">
    <source>
        <dbReference type="EMBL" id="EFI95163.1"/>
    </source>
</evidence>
<dbReference type="Gene3D" id="1.10.630.10">
    <property type="entry name" value="Cytochrome P450"/>
    <property type="match status" value="1"/>
</dbReference>
<comment type="cofactor">
    <cofactor evidence="1 13">
        <name>heme</name>
        <dbReference type="ChEBI" id="CHEBI:30413"/>
    </cofactor>
</comment>
<evidence type="ECO:0000256" key="10">
    <source>
        <dbReference type="ARBA" id="ARBA00023004"/>
    </source>
</evidence>
<dbReference type="PRINTS" id="PR00463">
    <property type="entry name" value="EP450I"/>
</dbReference>
<evidence type="ECO:0000256" key="6">
    <source>
        <dbReference type="ARBA" id="ARBA00022692"/>
    </source>
</evidence>
<dbReference type="GO" id="GO:0005506">
    <property type="term" value="F:iron ion binding"/>
    <property type="evidence" value="ECO:0007669"/>
    <property type="project" value="InterPro"/>
</dbReference>
<evidence type="ECO:0000256" key="4">
    <source>
        <dbReference type="ARBA" id="ARBA00010617"/>
    </source>
</evidence>
<keyword evidence="11" id="KW-0503">Monooxygenase</keyword>
<evidence type="ECO:0000256" key="11">
    <source>
        <dbReference type="ARBA" id="ARBA00023033"/>
    </source>
</evidence>
<evidence type="ECO:0000256" key="1">
    <source>
        <dbReference type="ARBA" id="ARBA00001971"/>
    </source>
</evidence>
<dbReference type="InterPro" id="IPR001128">
    <property type="entry name" value="Cyt_P450"/>
</dbReference>
<evidence type="ECO:0000256" key="7">
    <source>
        <dbReference type="ARBA" id="ARBA00022723"/>
    </source>
</evidence>
<keyword evidence="10 13" id="KW-0408">Iron</keyword>
<keyword evidence="15" id="KW-1185">Reference proteome</keyword>
<evidence type="ECO:0000256" key="5">
    <source>
        <dbReference type="ARBA" id="ARBA00022617"/>
    </source>
</evidence>
<dbReference type="eggNOG" id="KOG0158">
    <property type="taxonomic scope" value="Eukaryota"/>
</dbReference>
<dbReference type="STRING" id="578458.D8Q919"/>
<dbReference type="InterPro" id="IPR050121">
    <property type="entry name" value="Cytochrome_P450_monoxygenase"/>
</dbReference>
<evidence type="ECO:0008006" key="16">
    <source>
        <dbReference type="Google" id="ProtNLM"/>
    </source>
</evidence>
<dbReference type="Pfam" id="PF00067">
    <property type="entry name" value="p450"/>
    <property type="match status" value="1"/>
</dbReference>
<dbReference type="PANTHER" id="PTHR24305">
    <property type="entry name" value="CYTOCHROME P450"/>
    <property type="match status" value="1"/>
</dbReference>
<sequence length="541" mass="60700">MIINALLAVVVLSLIRVAWELLRRFIFSSPLDNIPAPPSPSFFTGACVLVVRFRPRANAIAPYFPDGSVIRLRGLLGERQLYVSDPKALHNIVVKDQHIFEEHPQFLCSNSIIFGQGLLTTIGDHHKKQRKLMNPVFSTAHMRNMIPLFQDVVSALRATLEKQTEKGAKEIDMLHWTSRTALELIGRTGLGYSFDTPAADAVAHPYAATLKELVPAVFRMFLFRVYVIPKVYNIGPAWFRRAVVNMIPLRDVRIIRDGIDLMWRTSNEIYAQKKAALAAGDDAVAKQVGNERDILSLLMRANMKAEDPLDEYELLSQMSTLIFAAMDTTSSALVRIMQLLAEHPEVQERLRDEIRAVKKEHPTLTYDDPEAMQYLDAVCRETLRMFVATPFPPMTGEDVVMPLGTPVTGLDGRSLSEVFVPKGTPIIISVINTNRSTRIWGADAKEWKPERWLAPLPEAVADAHVPGIYSNLMTFLGGGRSCIGFKFSQLEMKVVLTELVDAFQFSPSKQSVQWRMSNIVSAYVESEPEKTQLPIMVSRAP</sequence>
<comment type="subcellular location">
    <subcellularLocation>
        <location evidence="2">Membrane</location>
    </subcellularLocation>
</comment>
<keyword evidence="6" id="KW-0812">Transmembrane</keyword>
<evidence type="ECO:0000256" key="8">
    <source>
        <dbReference type="ARBA" id="ARBA00022989"/>
    </source>
</evidence>
<evidence type="ECO:0000256" key="13">
    <source>
        <dbReference type="PIRSR" id="PIRSR602401-1"/>
    </source>
</evidence>
<dbReference type="OMA" id="KIPFGVM"/>
<proteinExistence type="inferred from homology"/>
<feature type="binding site" description="axial binding residue" evidence="13">
    <location>
        <position position="482"/>
    </location>
    <ligand>
        <name>heme</name>
        <dbReference type="ChEBI" id="CHEBI:30413"/>
    </ligand>
    <ligandPart>
        <name>Fe</name>
        <dbReference type="ChEBI" id="CHEBI:18248"/>
    </ligandPart>
</feature>
<evidence type="ECO:0000256" key="3">
    <source>
        <dbReference type="ARBA" id="ARBA00004721"/>
    </source>
</evidence>
<comment type="similarity">
    <text evidence="4">Belongs to the cytochrome P450 family.</text>
</comment>